<evidence type="ECO:0000313" key="1">
    <source>
        <dbReference type="EMBL" id="GAD49296.1"/>
    </source>
</evidence>
<proteinExistence type="predicted"/>
<comment type="caution">
    <text evidence="1">The sequence shown here is derived from an EMBL/GenBank/DDBJ whole genome shotgun (WGS) entry which is preliminary data.</text>
</comment>
<dbReference type="eggNOG" id="ENOG502ZR9Y">
    <property type="taxonomic scope" value="Bacteria"/>
</dbReference>
<name>U2Y7V4_9SPHN</name>
<dbReference type="OrthoDB" id="5738627at2"/>
<sequence length="66" mass="6892">MTAKIEAIGFTATHDGEVALAVLLRFPNGGTSQVQILSEDVAKVLKNANVAAANDLVGMPWSVLNI</sequence>
<dbReference type="EMBL" id="BASZ01000005">
    <property type="protein sequence ID" value="GAD49296.1"/>
    <property type="molecule type" value="Genomic_DNA"/>
</dbReference>
<evidence type="ECO:0000313" key="2">
    <source>
        <dbReference type="Proteomes" id="UP000016568"/>
    </source>
</evidence>
<dbReference type="RefSeq" id="WP_021690202.1">
    <property type="nucleotide sequence ID" value="NZ_BASZ01000005.1"/>
</dbReference>
<protein>
    <submittedName>
        <fullName evidence="1">Uncharacterized protein</fullName>
    </submittedName>
</protein>
<reference evidence="1 2" key="1">
    <citation type="submission" date="2013-09" db="EMBL/GenBank/DDBJ databases">
        <title>Whole genome shotgun sequence of Novosphingobium tardaugens NBRC 16725.</title>
        <authorList>
            <person name="Isaki S."/>
            <person name="Hosoyama A."/>
            <person name="Tsuchikane K."/>
            <person name="Katsumata H."/>
            <person name="Ando Y."/>
            <person name="Yamazaki S."/>
            <person name="Fujita N."/>
        </authorList>
    </citation>
    <scope>NUCLEOTIDE SEQUENCE [LARGE SCALE GENOMIC DNA]</scope>
    <source>
        <strain evidence="1 2">NBRC 16725</strain>
    </source>
</reference>
<organism evidence="1 2">
    <name type="scientific">Caenibius tardaugens NBRC 16725</name>
    <dbReference type="NCBI Taxonomy" id="1219035"/>
    <lineage>
        <taxon>Bacteria</taxon>
        <taxon>Pseudomonadati</taxon>
        <taxon>Pseudomonadota</taxon>
        <taxon>Alphaproteobacteria</taxon>
        <taxon>Sphingomonadales</taxon>
        <taxon>Erythrobacteraceae</taxon>
        <taxon>Caenibius</taxon>
    </lineage>
</organism>
<dbReference type="AlphaFoldDB" id="U2Y7V4"/>
<gene>
    <name evidence="1" type="ORF">NT2_05_02160</name>
</gene>
<dbReference type="Proteomes" id="UP000016568">
    <property type="component" value="Unassembled WGS sequence"/>
</dbReference>
<accession>U2Y7V4</accession>
<keyword evidence="2" id="KW-1185">Reference proteome</keyword>
<dbReference type="KEGG" id="ntd:EGO55_12325"/>